<keyword evidence="1" id="KW-1133">Transmembrane helix</keyword>
<proteinExistence type="predicted"/>
<dbReference type="Proteomes" id="UP000272924">
    <property type="component" value="Chromosome"/>
</dbReference>
<keyword evidence="3" id="KW-1185">Reference proteome</keyword>
<protein>
    <submittedName>
        <fullName evidence="2">Uncharacterized protein</fullName>
    </submittedName>
</protein>
<feature type="transmembrane region" description="Helical" evidence="1">
    <location>
        <begin position="139"/>
        <end position="162"/>
    </location>
</feature>
<evidence type="ECO:0000313" key="3">
    <source>
        <dbReference type="Proteomes" id="UP000272924"/>
    </source>
</evidence>
<sequence>MKFNKIYKIILLLIAIVLLIFFRQVIVNLVVSTNLEISQGNLFVLTIIFWLEILSILVIYDLVIIELYSRVSYCLSKLGQWAIRTKKVSIALYTIRLNYYLLRLSRLLRVGWVTYGSGEKNSVWIGISKLSLTQLSLNIFRLIISTPMFLAFLSACFSLRILKGDVAYYLHKLQEFLRGILKIKVNIGDIFSRLPALVALMTILPIVFFFYFYSQKRDVRKIIDKENSQYFEEVVLLYEKLLIWIDNHIYELSENFNYVIKCQDSIVEIFLKKEVPNYISLAGKQYYIPGEIETFRFVEITDLTEFREIMSKLSSDRLRKYTRIFSVKRFDIWYLYFFDFPLLNEEEKIEKSFYTKKGMSSKLNNCHTFPYDFTQQQIEKRRKEEHSFLSWSIYDELELLYRFKRVSDSLRKYLYSSRTERLLLKALNKDK</sequence>
<reference evidence="3" key="1">
    <citation type="submission" date="2018-12" db="EMBL/GenBank/DDBJ databases">
        <title>Genome sequencing of Streptococcus sp. KCOM 2412 (= ChDC F135).</title>
        <authorList>
            <person name="Kook J.-K."/>
            <person name="Park S.-N."/>
            <person name="Lim Y.K."/>
        </authorList>
    </citation>
    <scope>NUCLEOTIDE SEQUENCE [LARGE SCALE GENOMIC DNA]</scope>
    <source>
        <strain evidence="3">KCOM 2412</strain>
    </source>
</reference>
<feature type="transmembrane region" description="Helical" evidence="1">
    <location>
        <begin position="194"/>
        <end position="213"/>
    </location>
</feature>
<gene>
    <name evidence="2" type="ORF">EHW89_05560</name>
</gene>
<evidence type="ECO:0000313" key="2">
    <source>
        <dbReference type="EMBL" id="AZQ41953.1"/>
    </source>
</evidence>
<evidence type="ECO:0000256" key="1">
    <source>
        <dbReference type="SAM" id="Phobius"/>
    </source>
</evidence>
<keyword evidence="1" id="KW-0472">Membrane</keyword>
<dbReference type="KEGG" id="spei:EHW89_05560"/>
<keyword evidence="1" id="KW-0812">Transmembrane</keyword>
<accession>A0A3Q9F496</accession>
<organism evidence="2 3">
    <name type="scientific">Streptococcus periodonticum</name>
    <dbReference type="NCBI Taxonomy" id="2490633"/>
    <lineage>
        <taxon>Bacteria</taxon>
        <taxon>Bacillati</taxon>
        <taxon>Bacillota</taxon>
        <taxon>Bacilli</taxon>
        <taxon>Lactobacillales</taxon>
        <taxon>Streptococcaceae</taxon>
        <taxon>Streptococcus</taxon>
    </lineage>
</organism>
<feature type="transmembrane region" description="Helical" evidence="1">
    <location>
        <begin position="42"/>
        <end position="63"/>
    </location>
</feature>
<name>A0A3Q9F496_9STRE</name>
<dbReference type="EMBL" id="CP034543">
    <property type="protein sequence ID" value="AZQ41953.1"/>
    <property type="molecule type" value="Genomic_DNA"/>
</dbReference>
<dbReference type="RefSeq" id="WP_126467172.1">
    <property type="nucleotide sequence ID" value="NZ_CP034543.1"/>
</dbReference>
<dbReference type="AlphaFoldDB" id="A0A3Q9F496"/>